<protein>
    <submittedName>
        <fullName evidence="5">AMP-dependent synthetase and ligase</fullName>
    </submittedName>
</protein>
<evidence type="ECO:0000256" key="1">
    <source>
        <dbReference type="ARBA" id="ARBA00022598"/>
    </source>
</evidence>
<keyword evidence="2" id="KW-0276">Fatty acid metabolism</keyword>
<dbReference type="Pfam" id="PF23562">
    <property type="entry name" value="AMP-binding_C_3"/>
    <property type="match status" value="1"/>
</dbReference>
<dbReference type="InterPro" id="IPR020845">
    <property type="entry name" value="AMP-binding_CS"/>
</dbReference>
<dbReference type="HOGENOM" id="CLU_000022_45_5_10"/>
<keyword evidence="3" id="KW-0443">Lipid metabolism</keyword>
<dbReference type="GO" id="GO:0004467">
    <property type="term" value="F:long-chain fatty acid-CoA ligase activity"/>
    <property type="evidence" value="ECO:0007669"/>
    <property type="project" value="TreeGrafter"/>
</dbReference>
<dbReference type="CDD" id="cd05907">
    <property type="entry name" value="VL_LC_FACS_like"/>
    <property type="match status" value="1"/>
</dbReference>
<organism evidence="5 6">
    <name type="scientific">Chloroherpeton thalassium (strain ATCC 35110 / GB-78)</name>
    <dbReference type="NCBI Taxonomy" id="517418"/>
    <lineage>
        <taxon>Bacteria</taxon>
        <taxon>Pseudomonadati</taxon>
        <taxon>Chlorobiota</taxon>
        <taxon>Chlorobiia</taxon>
        <taxon>Chlorobiales</taxon>
        <taxon>Chloroherpetonaceae</taxon>
        <taxon>Chloroherpeton</taxon>
    </lineage>
</organism>
<dbReference type="Gene3D" id="3.40.50.12780">
    <property type="entry name" value="N-terminal domain of ligase-like"/>
    <property type="match status" value="2"/>
</dbReference>
<evidence type="ECO:0000256" key="3">
    <source>
        <dbReference type="ARBA" id="ARBA00023098"/>
    </source>
</evidence>
<keyword evidence="6" id="KW-1185">Reference proteome</keyword>
<sequence>MNSPVRLFDLLEYQLKHFPKEDALAYKVDGIWNKFSTQKFAEMAGEVALGLDQLGVRKGDMIANITENNRPEWNFLDMGMMSIGAVHVPLYANLTKDDYAFILSDSGAKFIFVSSASLYETISSIAPSIPSLERIYTYDFIEEANHWHEITTLGKSVANPNERLASLKSRVSESDLAMLIYTSGTTGTPKGVCLTHKNLMANALAGAARMKSNPTERAISFLPLCHSFERIINCMYIYQGCSIYYAQSLQTVADDMKEVRPHVFATVPRMLEKVYDKILSKGNELTGIKYMLFKWSLGVGFKYDPSKASSLWYAIQYRLADKLVFPKWREAFGGSVRAVVSGGAALQPRLAKLFFAAGIPIYEGYGLSETAPVISVNYPETGGFKIGTVGTVIEGGEVRIAGDGEILYKGPNVMQGYHNREDLTQEVIDSDGWFHTGDIGEFDGPFLMITDRKKELFKTSGGKYIAPQVIENKMKESRFIEQIMVIGEGRKFPAALIVPNFLYLKAYCEHKGIHYTTNEEILMNPLIQQKFEAHVQKYNEPFAQYMKIKKFIVLDHEWTAETGELSPKLSLRRKVILHRYHEQIERLYQNETLTTQKITA</sequence>
<dbReference type="OrthoDB" id="9803968at2"/>
<dbReference type="InterPro" id="IPR000873">
    <property type="entry name" value="AMP-dep_synth/lig_dom"/>
</dbReference>
<dbReference type="GO" id="GO:0016020">
    <property type="term" value="C:membrane"/>
    <property type="evidence" value="ECO:0007669"/>
    <property type="project" value="TreeGrafter"/>
</dbReference>
<gene>
    <name evidence="5" type="ordered locus">Ctha_2252</name>
</gene>
<evidence type="ECO:0000313" key="6">
    <source>
        <dbReference type="Proteomes" id="UP000001208"/>
    </source>
</evidence>
<reference evidence="5 6" key="1">
    <citation type="submission" date="2008-06" db="EMBL/GenBank/DDBJ databases">
        <title>Complete sequence of Chloroherpeton thalassium ATCC 35110.</title>
        <authorList>
            <consortium name="US DOE Joint Genome Institute"/>
            <person name="Lucas S."/>
            <person name="Copeland A."/>
            <person name="Lapidus A."/>
            <person name="Glavina del Rio T."/>
            <person name="Dalin E."/>
            <person name="Tice H."/>
            <person name="Bruce D."/>
            <person name="Goodwin L."/>
            <person name="Pitluck S."/>
            <person name="Schmutz J."/>
            <person name="Larimer F."/>
            <person name="Land M."/>
            <person name="Hauser L."/>
            <person name="Kyrpides N."/>
            <person name="Mikhailova N."/>
            <person name="Liu Z."/>
            <person name="Li T."/>
            <person name="Zhao F."/>
            <person name="Overmann J."/>
            <person name="Bryant D.A."/>
            <person name="Richardson P."/>
        </authorList>
    </citation>
    <scope>NUCLEOTIDE SEQUENCE [LARGE SCALE GENOMIC DNA]</scope>
    <source>
        <strain evidence="6">ATCC 35110 / GB-78</strain>
    </source>
</reference>
<dbReference type="EMBL" id="CP001100">
    <property type="protein sequence ID" value="ACF14703.1"/>
    <property type="molecule type" value="Genomic_DNA"/>
</dbReference>
<feature type="domain" description="AMP-dependent synthetase/ligase" evidence="4">
    <location>
        <begin position="12"/>
        <end position="418"/>
    </location>
</feature>
<dbReference type="STRING" id="517418.Ctha_2252"/>
<dbReference type="KEGG" id="cts:Ctha_2252"/>
<dbReference type="eggNOG" id="COG1022">
    <property type="taxonomic scope" value="Bacteria"/>
</dbReference>
<proteinExistence type="predicted"/>
<evidence type="ECO:0000259" key="4">
    <source>
        <dbReference type="Pfam" id="PF00501"/>
    </source>
</evidence>
<dbReference type="AlphaFoldDB" id="B3QW49"/>
<accession>B3QW49</accession>
<dbReference type="Pfam" id="PF00501">
    <property type="entry name" value="AMP-binding"/>
    <property type="match status" value="1"/>
</dbReference>
<evidence type="ECO:0000256" key="2">
    <source>
        <dbReference type="ARBA" id="ARBA00022832"/>
    </source>
</evidence>
<dbReference type="PANTHER" id="PTHR43272:SF32">
    <property type="entry name" value="AMP-DEPENDENT SYNTHETASE_LIGASE DOMAIN-CONTAINING PROTEIN"/>
    <property type="match status" value="1"/>
</dbReference>
<keyword evidence="1 5" id="KW-0436">Ligase</keyword>
<dbReference type="PANTHER" id="PTHR43272">
    <property type="entry name" value="LONG-CHAIN-FATTY-ACID--COA LIGASE"/>
    <property type="match status" value="1"/>
</dbReference>
<dbReference type="InterPro" id="IPR042099">
    <property type="entry name" value="ANL_N_sf"/>
</dbReference>
<name>B3QW49_CHLT3</name>
<dbReference type="SUPFAM" id="SSF56801">
    <property type="entry name" value="Acetyl-CoA synthetase-like"/>
    <property type="match status" value="1"/>
</dbReference>
<dbReference type="Proteomes" id="UP000001208">
    <property type="component" value="Chromosome"/>
</dbReference>
<dbReference type="PROSITE" id="PS00455">
    <property type="entry name" value="AMP_BINDING"/>
    <property type="match status" value="1"/>
</dbReference>
<dbReference type="RefSeq" id="WP_012500786.1">
    <property type="nucleotide sequence ID" value="NC_011026.1"/>
</dbReference>
<evidence type="ECO:0000313" key="5">
    <source>
        <dbReference type="EMBL" id="ACF14703.1"/>
    </source>
</evidence>